<accession>A0A3A8ES90</accession>
<dbReference type="EMBL" id="RAXT01000017">
    <property type="protein sequence ID" value="RKG37727.1"/>
    <property type="molecule type" value="Genomic_DNA"/>
</dbReference>
<dbReference type="RefSeq" id="WP_120384136.1">
    <property type="nucleotide sequence ID" value="NZ_RAXT01000017.1"/>
</dbReference>
<name>A0A3A8ES90_9GAMM</name>
<evidence type="ECO:0000313" key="1">
    <source>
        <dbReference type="EMBL" id="RKG37727.1"/>
    </source>
</evidence>
<keyword evidence="2" id="KW-1185">Reference proteome</keyword>
<gene>
    <name evidence="1" type="ORF">D7V20_09935</name>
</gene>
<dbReference type="OrthoDB" id="6706565at2"/>
<proteinExistence type="predicted"/>
<sequence>MLKMIDVLDQNLVQNFINSLSTQTEHLDELIEGILNTSNHDFDNVMNQFFTTNNAQDIAQALDINQDHLQAIQTGFAMQQEYIADTAKIVALCLALETNALKQVDIADSLEGYPV</sequence>
<evidence type="ECO:0000313" key="2">
    <source>
        <dbReference type="Proteomes" id="UP000280405"/>
    </source>
</evidence>
<organism evidence="1 2">
    <name type="scientific">Acinetobacter rongchengensis</name>
    <dbReference type="NCBI Taxonomy" id="2419601"/>
    <lineage>
        <taxon>Bacteria</taxon>
        <taxon>Pseudomonadati</taxon>
        <taxon>Pseudomonadota</taxon>
        <taxon>Gammaproteobacteria</taxon>
        <taxon>Moraxellales</taxon>
        <taxon>Moraxellaceae</taxon>
        <taxon>Acinetobacter</taxon>
    </lineage>
</organism>
<protein>
    <submittedName>
        <fullName evidence="1">Uncharacterized protein</fullName>
    </submittedName>
</protein>
<reference evidence="1 2" key="1">
    <citation type="submission" date="2018-09" db="EMBL/GenBank/DDBJ databases">
        <title>The draft genome of Acinetobacter spp. strains.</title>
        <authorList>
            <person name="Qin J."/>
            <person name="Feng Y."/>
            <person name="Zong Z."/>
        </authorList>
    </citation>
    <scope>NUCLEOTIDE SEQUENCE [LARGE SCALE GENOMIC DNA]</scope>
    <source>
        <strain evidence="1 2">WCHAc060115</strain>
    </source>
</reference>
<dbReference type="Proteomes" id="UP000280405">
    <property type="component" value="Unassembled WGS sequence"/>
</dbReference>
<dbReference type="AlphaFoldDB" id="A0A3A8ES90"/>
<comment type="caution">
    <text evidence="1">The sequence shown here is derived from an EMBL/GenBank/DDBJ whole genome shotgun (WGS) entry which is preliminary data.</text>
</comment>